<dbReference type="Proteomes" id="UP001055153">
    <property type="component" value="Unassembled WGS sequence"/>
</dbReference>
<feature type="compositionally biased region" description="Pro residues" evidence="1">
    <location>
        <begin position="74"/>
        <end position="84"/>
    </location>
</feature>
<accession>A0ABQ4SPJ5</accession>
<reference evidence="2" key="2">
    <citation type="submission" date="2021-08" db="EMBL/GenBank/DDBJ databases">
        <authorList>
            <person name="Tani A."/>
            <person name="Ola A."/>
            <person name="Ogura Y."/>
            <person name="Katsura K."/>
            <person name="Hayashi T."/>
        </authorList>
    </citation>
    <scope>NUCLEOTIDE SEQUENCE</scope>
    <source>
        <strain evidence="2">DSM 17168</strain>
    </source>
</reference>
<evidence type="ECO:0000256" key="1">
    <source>
        <dbReference type="SAM" id="MobiDB-lite"/>
    </source>
</evidence>
<sequence length="141" mass="15248">MAPNITSAANRIGTEASQKPSTATQAAAISAALRRRVSHALSCRSASSPPSPERRKNGAMNAAPASVTRAADPPSTPPPAPPTPNRIRNTSAFLRKLSLKAEKNWHQNSGAKRRVVISDPDMVFLTPRRWRDAAQGRHRNR</sequence>
<reference evidence="2" key="1">
    <citation type="journal article" date="2021" name="Front. Microbiol.">
        <title>Comprehensive Comparative Genomics and Phenotyping of Methylobacterium Species.</title>
        <authorList>
            <person name="Alessa O."/>
            <person name="Ogura Y."/>
            <person name="Fujitani Y."/>
            <person name="Takami H."/>
            <person name="Hayashi T."/>
            <person name="Sahin N."/>
            <person name="Tani A."/>
        </authorList>
    </citation>
    <scope>NUCLEOTIDE SEQUENCE</scope>
    <source>
        <strain evidence="2">DSM 17168</strain>
    </source>
</reference>
<dbReference type="EMBL" id="BPQQ01000090">
    <property type="protein sequence ID" value="GJE03770.1"/>
    <property type="molecule type" value="Genomic_DNA"/>
</dbReference>
<proteinExistence type="predicted"/>
<feature type="compositionally biased region" description="Polar residues" evidence="1">
    <location>
        <begin position="1"/>
        <end position="20"/>
    </location>
</feature>
<feature type="region of interest" description="Disordered" evidence="1">
    <location>
        <begin position="1"/>
        <end position="88"/>
    </location>
</feature>
<protein>
    <submittedName>
        <fullName evidence="2">Uncharacterized protein</fullName>
    </submittedName>
</protein>
<comment type="caution">
    <text evidence="2">The sequence shown here is derived from an EMBL/GenBank/DDBJ whole genome shotgun (WGS) entry which is preliminary data.</text>
</comment>
<evidence type="ECO:0000313" key="2">
    <source>
        <dbReference type="EMBL" id="GJE03770.1"/>
    </source>
</evidence>
<feature type="compositionally biased region" description="Low complexity" evidence="1">
    <location>
        <begin position="21"/>
        <end position="32"/>
    </location>
</feature>
<organism evidence="2 3">
    <name type="scientific">Methylobacterium isbiliense</name>
    <dbReference type="NCBI Taxonomy" id="315478"/>
    <lineage>
        <taxon>Bacteria</taxon>
        <taxon>Pseudomonadati</taxon>
        <taxon>Pseudomonadota</taxon>
        <taxon>Alphaproteobacteria</taxon>
        <taxon>Hyphomicrobiales</taxon>
        <taxon>Methylobacteriaceae</taxon>
        <taxon>Methylobacterium</taxon>
    </lineage>
</organism>
<gene>
    <name evidence="2" type="ORF">GMJLKIPL_5727</name>
</gene>
<name>A0ABQ4SPJ5_9HYPH</name>
<evidence type="ECO:0000313" key="3">
    <source>
        <dbReference type="Proteomes" id="UP001055153"/>
    </source>
</evidence>
<keyword evidence="3" id="KW-1185">Reference proteome</keyword>